<dbReference type="AlphaFoldDB" id="A0A6P0UB05"/>
<feature type="transmembrane region" description="Helical" evidence="1">
    <location>
        <begin position="36"/>
        <end position="54"/>
    </location>
</feature>
<accession>A0A6P0UB05</accession>
<name>A0A6P0UB05_9FLAO</name>
<comment type="caution">
    <text evidence="2">The sequence shown here is derived from an EMBL/GenBank/DDBJ whole genome shotgun (WGS) entry which is preliminary data.</text>
</comment>
<evidence type="ECO:0008006" key="4">
    <source>
        <dbReference type="Google" id="ProtNLM"/>
    </source>
</evidence>
<protein>
    <recommendedName>
        <fullName evidence="4">PH domain-containing protein</fullName>
    </recommendedName>
</protein>
<evidence type="ECO:0000256" key="1">
    <source>
        <dbReference type="SAM" id="Phobius"/>
    </source>
</evidence>
<reference evidence="2 3" key="1">
    <citation type="submission" date="2020-01" db="EMBL/GenBank/DDBJ databases">
        <title>Muriicola jejuensis KCTC 22299.</title>
        <authorList>
            <person name="Wang G."/>
        </authorList>
    </citation>
    <scope>NUCLEOTIDE SEQUENCE [LARGE SCALE GENOMIC DNA]</scope>
    <source>
        <strain evidence="2 3">KCTC 22299</strain>
    </source>
</reference>
<feature type="transmembrane region" description="Helical" evidence="1">
    <location>
        <begin position="12"/>
        <end position="30"/>
    </location>
</feature>
<keyword evidence="1" id="KW-0812">Transmembrane</keyword>
<dbReference type="EMBL" id="JAABOP010000001">
    <property type="protein sequence ID" value="NER10405.1"/>
    <property type="molecule type" value="Genomic_DNA"/>
</dbReference>
<sequence length="145" mass="17124">MKIKYTKKRLRVNLILGLIWLVLGVLKWGFDHFDFWLDYYPLVLAFLYLALYLFELQNQYLNIVEDLIKKNYPFGKQIHLPDVTRIKKYAGDYILLTDKSKMKIDTQIIDPDCLKKLKRVLADLNLSPDKTPFTTSVQYTSLSKS</sequence>
<evidence type="ECO:0000313" key="2">
    <source>
        <dbReference type="EMBL" id="NER10405.1"/>
    </source>
</evidence>
<dbReference type="RefSeq" id="WP_163692412.1">
    <property type="nucleotide sequence ID" value="NZ_FXTW01000001.1"/>
</dbReference>
<keyword evidence="1" id="KW-1133">Transmembrane helix</keyword>
<gene>
    <name evidence="2" type="ORF">GWK09_07740</name>
</gene>
<keyword evidence="3" id="KW-1185">Reference proteome</keyword>
<keyword evidence="1" id="KW-0472">Membrane</keyword>
<proteinExistence type="predicted"/>
<dbReference type="Proteomes" id="UP000468443">
    <property type="component" value="Unassembled WGS sequence"/>
</dbReference>
<organism evidence="2 3">
    <name type="scientific">Muriicola jejuensis</name>
    <dbReference type="NCBI Taxonomy" id="504488"/>
    <lineage>
        <taxon>Bacteria</taxon>
        <taxon>Pseudomonadati</taxon>
        <taxon>Bacteroidota</taxon>
        <taxon>Flavobacteriia</taxon>
        <taxon>Flavobacteriales</taxon>
        <taxon>Flavobacteriaceae</taxon>
        <taxon>Muriicola</taxon>
    </lineage>
</organism>
<evidence type="ECO:0000313" key="3">
    <source>
        <dbReference type="Proteomes" id="UP000468443"/>
    </source>
</evidence>